<feature type="transmembrane region" description="Helical" evidence="1">
    <location>
        <begin position="39"/>
        <end position="60"/>
    </location>
</feature>
<keyword evidence="4" id="KW-1185">Reference proteome</keyword>
<dbReference type="Proteomes" id="UP000256913">
    <property type="component" value="Unassembled WGS sequence"/>
</dbReference>
<organism evidence="3 4">
    <name type="scientific">Asanoa ferruginea</name>
    <dbReference type="NCBI Taxonomy" id="53367"/>
    <lineage>
        <taxon>Bacteria</taxon>
        <taxon>Bacillati</taxon>
        <taxon>Actinomycetota</taxon>
        <taxon>Actinomycetes</taxon>
        <taxon>Micromonosporales</taxon>
        <taxon>Micromonosporaceae</taxon>
        <taxon>Asanoa</taxon>
    </lineage>
</organism>
<dbReference type="PANTHER" id="PTHR19353:SF19">
    <property type="entry name" value="DELTA(5) FATTY ACID DESATURASE C-RELATED"/>
    <property type="match status" value="1"/>
</dbReference>
<evidence type="ECO:0000313" key="4">
    <source>
        <dbReference type="Proteomes" id="UP000256913"/>
    </source>
</evidence>
<evidence type="ECO:0000313" key="3">
    <source>
        <dbReference type="EMBL" id="REF94631.1"/>
    </source>
</evidence>
<feature type="transmembrane region" description="Helical" evidence="1">
    <location>
        <begin position="195"/>
        <end position="213"/>
    </location>
</feature>
<comment type="caution">
    <text evidence="3">The sequence shown here is derived from an EMBL/GenBank/DDBJ whole genome shotgun (WGS) entry which is preliminary data.</text>
</comment>
<proteinExistence type="predicted"/>
<dbReference type="GO" id="GO:0016717">
    <property type="term" value="F:oxidoreductase activity, acting on paired donors, with oxidation of a pair of donors resulting in the reduction of molecular oxygen to two molecules of water"/>
    <property type="evidence" value="ECO:0007669"/>
    <property type="project" value="TreeGrafter"/>
</dbReference>
<dbReference type="OrthoDB" id="104711at2"/>
<dbReference type="Pfam" id="PF00487">
    <property type="entry name" value="FA_desaturase"/>
    <property type="match status" value="1"/>
</dbReference>
<dbReference type="PIRSF" id="PIRSF015921">
    <property type="entry name" value="FA_sphinglp_des"/>
    <property type="match status" value="1"/>
</dbReference>
<keyword evidence="1" id="KW-0472">Membrane</keyword>
<keyword evidence="1" id="KW-1133">Transmembrane helix</keyword>
<accession>A0A3D9ZBE3</accession>
<dbReference type="CDD" id="cd03506">
    <property type="entry name" value="Delta6-FADS-like"/>
    <property type="match status" value="1"/>
</dbReference>
<feature type="transmembrane region" description="Helical" evidence="1">
    <location>
        <begin position="66"/>
        <end position="84"/>
    </location>
</feature>
<dbReference type="InterPro" id="IPR012171">
    <property type="entry name" value="Fatty_acid_desaturase"/>
</dbReference>
<feature type="transmembrane region" description="Helical" evidence="1">
    <location>
        <begin position="161"/>
        <end position="183"/>
    </location>
</feature>
<dbReference type="AlphaFoldDB" id="A0A3D9ZBE3"/>
<reference evidence="3 4" key="1">
    <citation type="submission" date="2018-08" db="EMBL/GenBank/DDBJ databases">
        <title>Sequencing the genomes of 1000 actinobacteria strains.</title>
        <authorList>
            <person name="Klenk H.-P."/>
        </authorList>
    </citation>
    <scope>NUCLEOTIDE SEQUENCE [LARGE SCALE GENOMIC DNA]</scope>
    <source>
        <strain evidence="3 4">DSM 44099</strain>
    </source>
</reference>
<evidence type="ECO:0000259" key="2">
    <source>
        <dbReference type="Pfam" id="PF00487"/>
    </source>
</evidence>
<gene>
    <name evidence="3" type="ORF">DFJ67_0571</name>
</gene>
<dbReference type="GO" id="GO:0016020">
    <property type="term" value="C:membrane"/>
    <property type="evidence" value="ECO:0007669"/>
    <property type="project" value="TreeGrafter"/>
</dbReference>
<feature type="transmembrane region" description="Helical" evidence="1">
    <location>
        <begin position="96"/>
        <end position="114"/>
    </location>
</feature>
<evidence type="ECO:0000256" key="1">
    <source>
        <dbReference type="SAM" id="Phobius"/>
    </source>
</evidence>
<protein>
    <submittedName>
        <fullName evidence="3">Fatty acid desaturase</fullName>
    </submittedName>
</protein>
<dbReference type="EMBL" id="QUMQ01000001">
    <property type="protein sequence ID" value="REF94631.1"/>
    <property type="molecule type" value="Genomic_DNA"/>
</dbReference>
<dbReference type="PANTHER" id="PTHR19353">
    <property type="entry name" value="FATTY ACID DESATURASE 2"/>
    <property type="match status" value="1"/>
</dbReference>
<dbReference type="RefSeq" id="WP_116066413.1">
    <property type="nucleotide sequence ID" value="NZ_BONB01000039.1"/>
</dbReference>
<dbReference type="InterPro" id="IPR005804">
    <property type="entry name" value="FA_desaturase_dom"/>
</dbReference>
<keyword evidence="1" id="KW-0812">Transmembrane</keyword>
<sequence>MPSIQALPVSRGSAYAELSREIKHAGLLDRRAGYYLGKIIVMAAMCAIGIAAFILIGSSWWQLATAAYFAVLSTQLGFLGHDAGHRQIYRSGRANYVAGVVLANVGVGFSYGWWVDKHSRHHAHPNDEDKDPDVGAGALIFTTRQARASGPVARFFYRFQAWGFFPLLLLEAINLRVASVRYLIGDRTRPRARELTMLALHAAGYLTLVFWVLSPGKALLFIAVHQGLFGLYLGCSFAPNHKGMPPLSTADAADYLRRQVLTSRNVRGHWLTDFALGGLNYQIEHHLFPSMPRANLRHAQHIVKEFCAVNRVSYLETGLVASYAQALRHLDTIGRTPAA</sequence>
<name>A0A3D9ZBE3_9ACTN</name>
<dbReference type="GO" id="GO:0008610">
    <property type="term" value="P:lipid biosynthetic process"/>
    <property type="evidence" value="ECO:0007669"/>
    <property type="project" value="UniProtKB-ARBA"/>
</dbReference>
<feature type="domain" description="Fatty acid desaturase" evidence="2">
    <location>
        <begin position="59"/>
        <end position="316"/>
    </location>
</feature>